<dbReference type="KEGG" id="asau:88174517"/>
<dbReference type="EMBL" id="CP138897">
    <property type="protein sequence ID" value="WPK26108.1"/>
    <property type="molecule type" value="Genomic_DNA"/>
</dbReference>
<reference evidence="2 3" key="1">
    <citation type="submission" date="2023-10" db="EMBL/GenBank/DDBJ databases">
        <title>Draft Genome Sequence of Candida saopaulonensis from a very Premature Infant with Sepsis.</title>
        <authorList>
            <person name="Ning Y."/>
            <person name="Dai R."/>
            <person name="Xiao M."/>
            <person name="Xu Y."/>
            <person name="Yan Q."/>
            <person name="Zhang L."/>
        </authorList>
    </citation>
    <scope>NUCLEOTIDE SEQUENCE [LARGE SCALE GENOMIC DNA]</scope>
    <source>
        <strain evidence="2 3">19XY460</strain>
    </source>
</reference>
<dbReference type="RefSeq" id="XP_062878490.1">
    <property type="nucleotide sequence ID" value="XM_063022420.1"/>
</dbReference>
<dbReference type="AlphaFoldDB" id="A0AAX4HC01"/>
<gene>
    <name evidence="2" type="ORF">PUMCH_003453</name>
</gene>
<keyword evidence="3" id="KW-1185">Reference proteome</keyword>
<accession>A0AAX4HC01</accession>
<evidence type="ECO:0000256" key="1">
    <source>
        <dbReference type="SAM" id="MobiDB-lite"/>
    </source>
</evidence>
<name>A0AAX4HC01_9ASCO</name>
<evidence type="ECO:0000313" key="3">
    <source>
        <dbReference type="Proteomes" id="UP001338582"/>
    </source>
</evidence>
<organism evidence="2 3">
    <name type="scientific">Australozyma saopauloensis</name>
    <dbReference type="NCBI Taxonomy" id="291208"/>
    <lineage>
        <taxon>Eukaryota</taxon>
        <taxon>Fungi</taxon>
        <taxon>Dikarya</taxon>
        <taxon>Ascomycota</taxon>
        <taxon>Saccharomycotina</taxon>
        <taxon>Pichiomycetes</taxon>
        <taxon>Metschnikowiaceae</taxon>
        <taxon>Australozyma</taxon>
    </lineage>
</organism>
<dbReference type="GeneID" id="88174517"/>
<sequence length="583" mass="66612">MAPIARSVRLRPFTRKRATVAICSPDTSKPVPNLETLVVPSFSQNDTLHVLVKDLASLWNFPSSYQVIGHMSRRLGVSKDELVQKSTRELNKRLYEQGLILESDVDTVLFYMDLLKLTSILVDCSILFGEFQLDEFPSGLAPDTSLDKVAPTVEQVFPDVGEVDKTLPLTYASFLALNPLTKLQVYKHEGTYRKLYSTALTAGERELLLRENEFWSYDFSLEGNSAHVDSKADNKKNSKSRRTANLDPNTLDVTENILPGSGVIPRFVVNSVCKVPNYYATNNLMGITQQNSYYNRADEHLGGLKLKFSDSSNASKQISLLIPAGDQDSFLYKYYYYKHYRGPGAAGVFKDSVMTSKINKIRTLDEDPKITKKRPSHIPAYRVMKQEPMAQRNVKPLVHPYYAKENVEVLVLRQRVYTEDFDNMEMLHNTNTFNILTNAYRGIGDETWKLFFKFKSLDFEKLYLIQKAELRKKKKDELVARQAELQLKSEIQLPTPPELAEILQPDLSNRFTLPTHYPEIMQKIPVHLRGNPDDPLSQISGPLRYVARTADKGTPEYLNQIEVIKLPNANSIAWDNLRKYRRP</sequence>
<evidence type="ECO:0000313" key="2">
    <source>
        <dbReference type="EMBL" id="WPK26108.1"/>
    </source>
</evidence>
<protein>
    <submittedName>
        <fullName evidence="2">Uncharacterized protein</fullName>
    </submittedName>
</protein>
<dbReference type="Proteomes" id="UP001338582">
    <property type="component" value="Chromosome 4"/>
</dbReference>
<feature type="region of interest" description="Disordered" evidence="1">
    <location>
        <begin position="227"/>
        <end position="247"/>
    </location>
</feature>
<proteinExistence type="predicted"/>